<evidence type="ECO:0000313" key="3">
    <source>
        <dbReference type="EMBL" id="TBW40066.1"/>
    </source>
</evidence>
<sequence length="74" mass="7898">MANEGGRKTDGGGSATKFEELPPAAQRALREAEARRRARDAVPAPPPPKELAGRAGPDPVRFGDWENKGVISDF</sequence>
<comment type="similarity">
    <text evidence="1">Belongs to the SDHAF4 family.</text>
</comment>
<dbReference type="RefSeq" id="WP_131306909.1">
    <property type="nucleotide sequence ID" value="NZ_SJFN01000005.1"/>
</dbReference>
<feature type="region of interest" description="Disordered" evidence="2">
    <location>
        <begin position="1"/>
        <end position="74"/>
    </location>
</feature>
<protein>
    <submittedName>
        <fullName evidence="3">DUF1674 domain-containing protein</fullName>
    </submittedName>
</protein>
<comment type="caution">
    <text evidence="3">The sequence shown here is derived from an EMBL/GenBank/DDBJ whole genome shotgun (WGS) entry which is preliminary data.</text>
</comment>
<dbReference type="EMBL" id="SJFN01000005">
    <property type="protein sequence ID" value="TBW40066.1"/>
    <property type="molecule type" value="Genomic_DNA"/>
</dbReference>
<proteinExistence type="inferred from homology"/>
<dbReference type="Proteomes" id="UP000292781">
    <property type="component" value="Unassembled WGS sequence"/>
</dbReference>
<dbReference type="Pfam" id="PF07896">
    <property type="entry name" value="DUF1674"/>
    <property type="match status" value="1"/>
</dbReference>
<reference evidence="3 4" key="1">
    <citation type="submission" date="2019-02" db="EMBL/GenBank/DDBJ databases">
        <title>Siculibacillus lacustris gen. nov., sp. nov., a new rosette-forming bacterium isolated from a freshwater crater lake (Lake St. Ana, Romania).</title>
        <authorList>
            <person name="Felfoldi T."/>
            <person name="Marton Z."/>
            <person name="Szabo A."/>
            <person name="Mentes A."/>
            <person name="Boka K."/>
            <person name="Marialigeti K."/>
            <person name="Mathe I."/>
            <person name="Koncz M."/>
            <person name="Schumann P."/>
            <person name="Toth E."/>
        </authorList>
    </citation>
    <scope>NUCLEOTIDE SEQUENCE [LARGE SCALE GENOMIC DNA]</scope>
    <source>
        <strain evidence="3 4">SA-279</strain>
    </source>
</reference>
<dbReference type="InterPro" id="IPR012875">
    <property type="entry name" value="SDHF4"/>
</dbReference>
<evidence type="ECO:0000256" key="2">
    <source>
        <dbReference type="SAM" id="MobiDB-lite"/>
    </source>
</evidence>
<dbReference type="AlphaFoldDB" id="A0A4Q9VV38"/>
<feature type="compositionally biased region" description="Basic and acidic residues" evidence="2">
    <location>
        <begin position="1"/>
        <end position="10"/>
    </location>
</feature>
<gene>
    <name evidence="3" type="ORF">EYW49_05210</name>
</gene>
<evidence type="ECO:0000313" key="4">
    <source>
        <dbReference type="Proteomes" id="UP000292781"/>
    </source>
</evidence>
<keyword evidence="4" id="KW-1185">Reference proteome</keyword>
<evidence type="ECO:0000256" key="1">
    <source>
        <dbReference type="ARBA" id="ARBA00005701"/>
    </source>
</evidence>
<accession>A0A4Q9VV38</accession>
<organism evidence="3 4">
    <name type="scientific">Siculibacillus lacustris</name>
    <dbReference type="NCBI Taxonomy" id="1549641"/>
    <lineage>
        <taxon>Bacteria</taxon>
        <taxon>Pseudomonadati</taxon>
        <taxon>Pseudomonadota</taxon>
        <taxon>Alphaproteobacteria</taxon>
        <taxon>Hyphomicrobiales</taxon>
        <taxon>Ancalomicrobiaceae</taxon>
        <taxon>Siculibacillus</taxon>
    </lineage>
</organism>
<name>A0A4Q9VV38_9HYPH</name>